<dbReference type="CDD" id="cd09279">
    <property type="entry name" value="RNase_HI_like"/>
    <property type="match status" value="1"/>
</dbReference>
<dbReference type="Pfam" id="PF13456">
    <property type="entry name" value="RVT_3"/>
    <property type="match status" value="1"/>
</dbReference>
<evidence type="ECO:0000259" key="1">
    <source>
        <dbReference type="PROSITE" id="PS50879"/>
    </source>
</evidence>
<dbReference type="Gene3D" id="3.30.420.10">
    <property type="entry name" value="Ribonuclease H-like superfamily/Ribonuclease H"/>
    <property type="match status" value="1"/>
</dbReference>
<dbReference type="RefSeq" id="WP_253076558.1">
    <property type="nucleotide sequence ID" value="NZ_JAMXWN010000009.1"/>
</dbReference>
<organism evidence="2 3">
    <name type="scientific">Sporolactobacillus kofuensis</name>
    <dbReference type="NCBI Taxonomy" id="269672"/>
    <lineage>
        <taxon>Bacteria</taxon>
        <taxon>Bacillati</taxon>
        <taxon>Bacillota</taxon>
        <taxon>Bacilli</taxon>
        <taxon>Bacillales</taxon>
        <taxon>Sporolactobacillaceae</taxon>
        <taxon>Sporolactobacillus</taxon>
    </lineage>
</organism>
<dbReference type="PANTHER" id="PTHR48475:SF1">
    <property type="entry name" value="RNASE H TYPE-1 DOMAIN-CONTAINING PROTEIN"/>
    <property type="match status" value="1"/>
</dbReference>
<dbReference type="EMBL" id="JBHSTQ010000009">
    <property type="protein sequence ID" value="MFC6386983.1"/>
    <property type="molecule type" value="Genomic_DNA"/>
</dbReference>
<accession>A0ABW1WFJ5</accession>
<dbReference type="PANTHER" id="PTHR48475">
    <property type="entry name" value="RIBONUCLEASE H"/>
    <property type="match status" value="1"/>
</dbReference>
<name>A0ABW1WFJ5_9BACL</name>
<dbReference type="InterPro" id="IPR012337">
    <property type="entry name" value="RNaseH-like_sf"/>
</dbReference>
<evidence type="ECO:0000313" key="3">
    <source>
        <dbReference type="Proteomes" id="UP001596267"/>
    </source>
</evidence>
<sequence>MIEVFFDGAANGNPGLAGGGVYINEGNGKEVRRSFPLGILSSNHEAEFAALNAALQYCASVGYRSVSFRTDSQLVNQSLEKRHVKNECFAQYLDQALVLIDQFDLFFCKWIPDKQNKNADTLARLEIQKQLRMHNKEEH</sequence>
<keyword evidence="3" id="KW-1185">Reference proteome</keyword>
<dbReference type="SUPFAM" id="SSF53098">
    <property type="entry name" value="Ribonuclease H-like"/>
    <property type="match status" value="1"/>
</dbReference>
<dbReference type="InterPro" id="IPR002156">
    <property type="entry name" value="RNaseH_domain"/>
</dbReference>
<gene>
    <name evidence="2" type="ORF">ACFP7A_10245</name>
</gene>
<dbReference type="PROSITE" id="PS50879">
    <property type="entry name" value="RNASE_H_1"/>
    <property type="match status" value="1"/>
</dbReference>
<reference evidence="3" key="1">
    <citation type="journal article" date="2019" name="Int. J. Syst. Evol. Microbiol.">
        <title>The Global Catalogue of Microorganisms (GCM) 10K type strain sequencing project: providing services to taxonomists for standard genome sequencing and annotation.</title>
        <authorList>
            <consortium name="The Broad Institute Genomics Platform"/>
            <consortium name="The Broad Institute Genome Sequencing Center for Infectious Disease"/>
            <person name="Wu L."/>
            <person name="Ma J."/>
        </authorList>
    </citation>
    <scope>NUCLEOTIDE SEQUENCE [LARGE SCALE GENOMIC DNA]</scope>
    <source>
        <strain evidence="3">CCUG 42001</strain>
    </source>
</reference>
<dbReference type="InterPro" id="IPR036397">
    <property type="entry name" value="RNaseH_sf"/>
</dbReference>
<comment type="caution">
    <text evidence="2">The sequence shown here is derived from an EMBL/GenBank/DDBJ whole genome shotgun (WGS) entry which is preliminary data.</text>
</comment>
<proteinExistence type="predicted"/>
<evidence type="ECO:0000313" key="2">
    <source>
        <dbReference type="EMBL" id="MFC6386983.1"/>
    </source>
</evidence>
<dbReference type="Proteomes" id="UP001596267">
    <property type="component" value="Unassembled WGS sequence"/>
</dbReference>
<protein>
    <submittedName>
        <fullName evidence="2">Reverse transcriptase-like protein</fullName>
    </submittedName>
</protein>
<feature type="domain" description="RNase H type-1" evidence="1">
    <location>
        <begin position="1"/>
        <end position="128"/>
    </location>
</feature>